<dbReference type="PANTHER" id="PTHR33309:SF1">
    <property type="entry name" value="MYB_SANT-LIKE DNA-BINDING DOMAIN-CONTAINING PROTEIN"/>
    <property type="match status" value="1"/>
</dbReference>
<comment type="caution">
    <text evidence="2">The sequence shown here is derived from an EMBL/GenBank/DDBJ whole genome shotgun (WGS) entry which is preliminary data.</text>
</comment>
<dbReference type="AlphaFoldDB" id="A0AAD9QVG7"/>
<evidence type="ECO:0000256" key="1">
    <source>
        <dbReference type="SAM" id="Coils"/>
    </source>
</evidence>
<proteinExistence type="predicted"/>
<keyword evidence="3" id="KW-1185">Reference proteome</keyword>
<keyword evidence="1" id="KW-0175">Coiled coil</keyword>
<evidence type="ECO:0000313" key="3">
    <source>
        <dbReference type="Proteomes" id="UP001249851"/>
    </source>
</evidence>
<accession>A0AAD9QVG7</accession>
<reference evidence="2" key="2">
    <citation type="journal article" date="2023" name="Science">
        <title>Genomic signatures of disease resistance in endangered staghorn corals.</title>
        <authorList>
            <person name="Vollmer S.V."/>
            <person name="Selwyn J.D."/>
            <person name="Despard B.A."/>
            <person name="Roesel C.L."/>
        </authorList>
    </citation>
    <scope>NUCLEOTIDE SEQUENCE</scope>
    <source>
        <strain evidence="2">K2</strain>
    </source>
</reference>
<protein>
    <submittedName>
        <fullName evidence="2">Uncharacterized protein</fullName>
    </submittedName>
</protein>
<name>A0AAD9QVG7_ACRCE</name>
<gene>
    <name evidence="2" type="ORF">P5673_007228</name>
</gene>
<dbReference type="EMBL" id="JARQWQ010000012">
    <property type="protein sequence ID" value="KAK2568229.1"/>
    <property type="molecule type" value="Genomic_DNA"/>
</dbReference>
<organism evidence="2 3">
    <name type="scientific">Acropora cervicornis</name>
    <name type="common">Staghorn coral</name>
    <dbReference type="NCBI Taxonomy" id="6130"/>
    <lineage>
        <taxon>Eukaryota</taxon>
        <taxon>Metazoa</taxon>
        <taxon>Cnidaria</taxon>
        <taxon>Anthozoa</taxon>
        <taxon>Hexacorallia</taxon>
        <taxon>Scleractinia</taxon>
        <taxon>Astrocoeniina</taxon>
        <taxon>Acroporidae</taxon>
        <taxon>Acropora</taxon>
    </lineage>
</organism>
<dbReference type="PANTHER" id="PTHR33309">
    <property type="entry name" value="KERATIN, ULTRA HIGH-SULFUR MATRIX PROTEIN-LIKE"/>
    <property type="match status" value="1"/>
</dbReference>
<feature type="coiled-coil region" evidence="1">
    <location>
        <begin position="89"/>
        <end position="197"/>
    </location>
</feature>
<reference evidence="2" key="1">
    <citation type="journal article" date="2023" name="G3 (Bethesda)">
        <title>Whole genome assembly and annotation of the endangered Caribbean coral Acropora cervicornis.</title>
        <authorList>
            <person name="Selwyn J.D."/>
            <person name="Vollmer S.V."/>
        </authorList>
    </citation>
    <scope>NUCLEOTIDE SEQUENCE</scope>
    <source>
        <strain evidence="2">K2</strain>
    </source>
</reference>
<evidence type="ECO:0000313" key="2">
    <source>
        <dbReference type="EMBL" id="KAK2568229.1"/>
    </source>
</evidence>
<sequence>MDWTDDHDIALMKEVRIENPFKTKKKTSARAQIWQKIADKLSGVKQPLFKENMSKRSIQDRYILVSDKYKQRMRQEAAASGISPSYSELDQLIEECIGLEKLEDDLRQKDSELSLSKEEKDRESALEIRRVAMENLSQSKKRKEATCEDEVKKKKLRKTGNDTMEYLKEKNLQEAAIREQELKIREQELKLKEDIEKQRIEYMMAMMHQQQELQQQQHQQFQAVMTQQNELMKALILKSNVNKNSF</sequence>
<dbReference type="Proteomes" id="UP001249851">
    <property type="component" value="Unassembled WGS sequence"/>
</dbReference>